<comment type="caution">
    <text evidence="1">The sequence shown here is derived from an EMBL/GenBank/DDBJ whole genome shotgun (WGS) entry which is preliminary data.</text>
</comment>
<evidence type="ECO:0000313" key="1">
    <source>
        <dbReference type="EMBL" id="EEX70054.1"/>
    </source>
</evidence>
<accession>C9KJI8</accession>
<name>C9KJI8_9FIRM</name>
<dbReference type="AlphaFoldDB" id="C9KJI8"/>
<proteinExistence type="predicted"/>
<sequence length="56" mass="6356">MMYFPSYPGIFLYILIILSVDDKVAKLLSTVLSLIIRSSTVSREFPHTAELSVHEN</sequence>
<evidence type="ECO:0000313" key="2">
    <source>
        <dbReference type="Proteomes" id="UP000003671"/>
    </source>
</evidence>
<dbReference type="Proteomes" id="UP000003671">
    <property type="component" value="Unassembled WGS sequence"/>
</dbReference>
<protein>
    <submittedName>
        <fullName evidence="1">Uncharacterized protein</fullName>
    </submittedName>
</protein>
<reference evidence="1" key="1">
    <citation type="submission" date="2009-09" db="EMBL/GenBank/DDBJ databases">
        <authorList>
            <person name="Weinstock G."/>
            <person name="Sodergren E."/>
            <person name="Clifton S."/>
            <person name="Fulton L."/>
            <person name="Fulton B."/>
            <person name="Courtney L."/>
            <person name="Fronick C."/>
            <person name="Harrison M."/>
            <person name="Strong C."/>
            <person name="Farmer C."/>
            <person name="Delahaunty K."/>
            <person name="Markovic C."/>
            <person name="Hall O."/>
            <person name="Minx P."/>
            <person name="Tomlinson C."/>
            <person name="Mitreva M."/>
            <person name="Nelson J."/>
            <person name="Hou S."/>
            <person name="Wollam A."/>
            <person name="Pepin K.H."/>
            <person name="Johnson M."/>
            <person name="Bhonagiri V."/>
            <person name="Nash W.E."/>
            <person name="Warren W."/>
            <person name="Chinwalla A."/>
            <person name="Mardis E.R."/>
            <person name="Wilson R.K."/>
        </authorList>
    </citation>
    <scope>NUCLEOTIDE SEQUENCE [LARGE SCALE GENOMIC DNA]</scope>
    <source>
        <strain evidence="1">DSM 20544</strain>
    </source>
</reference>
<dbReference type="HOGENOM" id="CLU_3009313_0_0_9"/>
<gene>
    <name evidence="1" type="ORF">MITSMUL_03187</name>
</gene>
<dbReference type="EMBL" id="ABWK02000001">
    <property type="protein sequence ID" value="EEX70054.1"/>
    <property type="molecule type" value="Genomic_DNA"/>
</dbReference>
<organism evidence="1 2">
    <name type="scientific">Mitsuokella multacida DSM 20544</name>
    <dbReference type="NCBI Taxonomy" id="500635"/>
    <lineage>
        <taxon>Bacteria</taxon>
        <taxon>Bacillati</taxon>
        <taxon>Bacillota</taxon>
        <taxon>Negativicutes</taxon>
        <taxon>Selenomonadales</taxon>
        <taxon>Selenomonadaceae</taxon>
        <taxon>Mitsuokella</taxon>
    </lineage>
</organism>
<keyword evidence="2" id="KW-1185">Reference proteome</keyword>